<proteinExistence type="predicted"/>
<name>A0A126ZY96_9MICC</name>
<evidence type="ECO:0000256" key="2">
    <source>
        <dbReference type="SAM" id="MobiDB-lite"/>
    </source>
</evidence>
<keyword evidence="5" id="KW-1185">Reference proteome</keyword>
<dbReference type="GO" id="GO:0000160">
    <property type="term" value="P:phosphorelay signal transduction system"/>
    <property type="evidence" value="ECO:0007669"/>
    <property type="project" value="InterPro"/>
</dbReference>
<evidence type="ECO:0000259" key="3">
    <source>
        <dbReference type="PROSITE" id="PS50110"/>
    </source>
</evidence>
<organism evidence="4 5">
    <name type="scientific">Sinomonas atrocyanea</name>
    <dbReference type="NCBI Taxonomy" id="37927"/>
    <lineage>
        <taxon>Bacteria</taxon>
        <taxon>Bacillati</taxon>
        <taxon>Actinomycetota</taxon>
        <taxon>Actinomycetes</taxon>
        <taxon>Micrococcales</taxon>
        <taxon>Micrococcaceae</taxon>
        <taxon>Sinomonas</taxon>
    </lineage>
</organism>
<dbReference type="AlphaFoldDB" id="A0A126ZY96"/>
<keyword evidence="4" id="KW-0238">DNA-binding</keyword>
<dbReference type="Proteomes" id="UP000070134">
    <property type="component" value="Chromosome"/>
</dbReference>
<reference evidence="4 5" key="1">
    <citation type="submission" date="2016-02" db="EMBL/GenBank/DDBJ databases">
        <title>Complete genome of Sinomonas atrocyanea KCTC 3377.</title>
        <authorList>
            <person name="Kim K.M."/>
        </authorList>
    </citation>
    <scope>NUCLEOTIDE SEQUENCE [LARGE SCALE GENOMIC DNA]</scope>
    <source>
        <strain evidence="4 5">KCTC 3377</strain>
    </source>
</reference>
<evidence type="ECO:0000313" key="4">
    <source>
        <dbReference type="EMBL" id="AMM31551.1"/>
    </source>
</evidence>
<dbReference type="KEGG" id="satk:SA2016_0863"/>
<feature type="domain" description="Response regulatory" evidence="3">
    <location>
        <begin position="1"/>
        <end position="110"/>
    </location>
</feature>
<dbReference type="Pfam" id="PF00072">
    <property type="entry name" value="Response_reg"/>
    <property type="match status" value="1"/>
</dbReference>
<evidence type="ECO:0000256" key="1">
    <source>
        <dbReference type="PROSITE-ProRule" id="PRU00169"/>
    </source>
</evidence>
<dbReference type="EMBL" id="CP014518">
    <property type="protein sequence ID" value="AMM31551.1"/>
    <property type="molecule type" value="Genomic_DNA"/>
</dbReference>
<accession>A0A126ZY96</accession>
<feature type="region of interest" description="Disordered" evidence="2">
    <location>
        <begin position="104"/>
        <end position="123"/>
    </location>
</feature>
<dbReference type="GO" id="GO:0003677">
    <property type="term" value="F:DNA binding"/>
    <property type="evidence" value="ECO:0007669"/>
    <property type="project" value="UniProtKB-KW"/>
</dbReference>
<evidence type="ECO:0000313" key="5">
    <source>
        <dbReference type="Proteomes" id="UP000070134"/>
    </source>
</evidence>
<protein>
    <submittedName>
        <fullName evidence="4">Response regulator containing a CheY-like receiver domain and an HTH DNA-binding domain protein</fullName>
    </submittedName>
</protein>
<gene>
    <name evidence="4" type="ORF">SA2016_0863</name>
</gene>
<keyword evidence="1" id="KW-0597">Phosphoprotein</keyword>
<dbReference type="SUPFAM" id="SSF52172">
    <property type="entry name" value="CheY-like"/>
    <property type="match status" value="1"/>
</dbReference>
<dbReference type="Gene3D" id="3.40.50.2300">
    <property type="match status" value="1"/>
</dbReference>
<feature type="modified residue" description="4-aspartylphosphate" evidence="1">
    <location>
        <position position="47"/>
    </location>
</feature>
<dbReference type="InterPro" id="IPR001789">
    <property type="entry name" value="Sig_transdc_resp-reg_receiver"/>
</dbReference>
<sequence length="123" mass="12998">MVGNELARQEIRRLLKHEGIQVVGESGSARQALGRIRALGPDVAVLDSQLVDGKGIQVCLQARETVPRLGCVVLVSYHPESTGPTTVDRCEFVLRDIRAHGLPAAGRRAAANSPRPQGNGGAG</sequence>
<dbReference type="PROSITE" id="PS50110">
    <property type="entry name" value="RESPONSE_REGULATORY"/>
    <property type="match status" value="1"/>
</dbReference>
<dbReference type="InterPro" id="IPR011006">
    <property type="entry name" value="CheY-like_superfamily"/>
</dbReference>
<dbReference type="STRING" id="37927.SA2016_0863"/>